<dbReference type="Pfam" id="PF02432">
    <property type="entry name" value="Fimbrial_K88"/>
    <property type="match status" value="1"/>
</dbReference>
<comment type="similarity">
    <text evidence="2">Belongs to the fimbrial K88 protein family.</text>
</comment>
<evidence type="ECO:0000256" key="2">
    <source>
        <dbReference type="ARBA" id="ARBA00049989"/>
    </source>
</evidence>
<protein>
    <submittedName>
        <fullName evidence="3">Uncharacterized protein</fullName>
    </submittedName>
</protein>
<accession>A0A494ITF6</accession>
<organism evidence="3">
    <name type="scientific">Salmonella enterica I</name>
    <dbReference type="NCBI Taxonomy" id="59201"/>
    <lineage>
        <taxon>Bacteria</taxon>
        <taxon>Pseudomonadati</taxon>
        <taxon>Pseudomonadota</taxon>
        <taxon>Gammaproteobacteria</taxon>
        <taxon>Enterobacterales</taxon>
        <taxon>Enterobacteriaceae</taxon>
        <taxon>Salmonella</taxon>
    </lineage>
</organism>
<dbReference type="Proteomes" id="UP000885332">
    <property type="component" value="Unassembled WGS sequence"/>
</dbReference>
<name>A0A494ITF6_SALET</name>
<gene>
    <name evidence="3" type="ORF">DUR27_08600</name>
</gene>
<dbReference type="EMBL" id="RTVW01000002">
    <property type="protein sequence ID" value="MKB60984.1"/>
    <property type="molecule type" value="Genomic_DNA"/>
</dbReference>
<dbReference type="InterPro" id="IPR003467">
    <property type="entry name" value="Fimbrial_K88_FaeH"/>
</dbReference>
<dbReference type="GO" id="GO:0007155">
    <property type="term" value="P:cell adhesion"/>
    <property type="evidence" value="ECO:0007669"/>
    <property type="project" value="InterPro"/>
</dbReference>
<sequence length="257" mass="27015">MKKTLIALAVAASAVVSGSAMAAWTANGGGGQVEIGGSLTPVTKATPWETAIGTAVTDLNAQIQKNDTKVEVNVPKTLPILAIRSTAQFTGRAGIAPAINYGWIGNVWKNSSTQASAEVRNEAGVVVGGAHFPLTVQGAMAASKVDGSTPHQKLMFANKKGQAYVGGLPTSANDVLDVRNIILQGWPDIADKFVLPSGAAWEPNFYETFTDSGWKYSSYYGSVIAKNSKINITMNAPVKADAPFKWKISLPATVTYQ</sequence>
<proteinExistence type="inferred from homology"/>
<reference evidence="3" key="1">
    <citation type="submission" date="2018-07" db="EMBL/GenBank/DDBJ databases">
        <authorList>
            <person name="Ashton P.M."/>
            <person name="Dallman T."/>
            <person name="Nair S."/>
            <person name="De Pinna E."/>
            <person name="Peters T."/>
            <person name="Grant K."/>
        </authorList>
    </citation>
    <scope>NUCLEOTIDE SEQUENCE [LARGE SCALE GENOMIC DNA]</scope>
    <source>
        <strain evidence="3">568408</strain>
    </source>
</reference>
<dbReference type="GO" id="GO:0009289">
    <property type="term" value="C:pilus"/>
    <property type="evidence" value="ECO:0007669"/>
    <property type="project" value="InterPro"/>
</dbReference>
<evidence type="ECO:0000313" key="3">
    <source>
        <dbReference type="EMBL" id="MKB60984.1"/>
    </source>
</evidence>
<keyword evidence="1" id="KW-0732">Signal</keyword>
<evidence type="ECO:0000256" key="1">
    <source>
        <dbReference type="ARBA" id="ARBA00022729"/>
    </source>
</evidence>
<dbReference type="AlphaFoldDB" id="A0A494ITF6"/>
<comment type="caution">
    <text evidence="3">The sequence shown here is derived from an EMBL/GenBank/DDBJ whole genome shotgun (WGS) entry which is preliminary data.</text>
</comment>